<protein>
    <recommendedName>
        <fullName evidence="3">Probable chemoreceptor glutamine deamidase CheD</fullName>
        <ecNumber evidence="3">3.5.1.44</ecNumber>
    </recommendedName>
</protein>
<dbReference type="InterPro" id="IPR038592">
    <property type="entry name" value="CheD-like_sf"/>
</dbReference>
<dbReference type="Gene3D" id="3.30.1330.200">
    <property type="match status" value="1"/>
</dbReference>
<dbReference type="InterPro" id="IPR005659">
    <property type="entry name" value="Chemorcpt_Glu_NH3ase_CheD"/>
</dbReference>
<dbReference type="HAMAP" id="MF_01440">
    <property type="entry name" value="CheD"/>
    <property type="match status" value="1"/>
</dbReference>
<comment type="similarity">
    <text evidence="3">Belongs to the CheD family.</text>
</comment>
<dbReference type="Pfam" id="PF03975">
    <property type="entry name" value="CheD"/>
    <property type="match status" value="1"/>
</dbReference>
<comment type="function">
    <text evidence="3">Probably deamidates glutamine residues to glutamate on methyl-accepting chemotaxis receptors (MCPs), playing an important role in chemotaxis.</text>
</comment>
<dbReference type="RefSeq" id="WP_012633706.1">
    <property type="nucleotide sequence ID" value="NC_011891.1"/>
</dbReference>
<evidence type="ECO:0000256" key="3">
    <source>
        <dbReference type="HAMAP-Rule" id="MF_01440"/>
    </source>
</evidence>
<dbReference type="Proteomes" id="UP000007089">
    <property type="component" value="Chromosome"/>
</dbReference>
<dbReference type="KEGG" id="acp:A2cp1_2581"/>
<dbReference type="AlphaFoldDB" id="B8JCH8"/>
<dbReference type="PANTHER" id="PTHR35147">
    <property type="entry name" value="CHEMORECEPTOR GLUTAMINE DEAMIDASE CHED-RELATED"/>
    <property type="match status" value="1"/>
</dbReference>
<keyword evidence="1 3" id="KW-0145">Chemotaxis</keyword>
<sequence>MSLVTVGIGGLVVTGEPGGVIVTHGLGSCIALVVWDPGRHVGGMLHFQLPTSALSPERARGAPGTFADTGIPLLFERLYARGCRKEDLVVKAAGGGSFNDLYGVFDIGRRNHAAMRRILRRARVAVAAEDVGGARSRTVRLFLDSGRVTVQSGEEIAPL</sequence>
<comment type="catalytic activity">
    <reaction evidence="3">
        <text>L-glutaminyl-[protein] + H2O = L-glutamyl-[protein] + NH4(+)</text>
        <dbReference type="Rhea" id="RHEA:16441"/>
        <dbReference type="Rhea" id="RHEA-COMP:10207"/>
        <dbReference type="Rhea" id="RHEA-COMP:10208"/>
        <dbReference type="ChEBI" id="CHEBI:15377"/>
        <dbReference type="ChEBI" id="CHEBI:28938"/>
        <dbReference type="ChEBI" id="CHEBI:29973"/>
        <dbReference type="ChEBI" id="CHEBI:30011"/>
        <dbReference type="EC" id="3.5.1.44"/>
    </reaction>
</comment>
<dbReference type="CDD" id="cd16352">
    <property type="entry name" value="CheD"/>
    <property type="match status" value="1"/>
</dbReference>
<proteinExistence type="inferred from homology"/>
<dbReference type="SUPFAM" id="SSF64438">
    <property type="entry name" value="CNF1/YfiH-like putative cysteine hydrolases"/>
    <property type="match status" value="1"/>
</dbReference>
<organism evidence="4 5">
    <name type="scientific">Anaeromyxobacter dehalogenans (strain ATCC BAA-258 / DSM 21875 / 2CP-1)</name>
    <dbReference type="NCBI Taxonomy" id="455488"/>
    <lineage>
        <taxon>Bacteria</taxon>
        <taxon>Pseudomonadati</taxon>
        <taxon>Myxococcota</taxon>
        <taxon>Myxococcia</taxon>
        <taxon>Myxococcales</taxon>
        <taxon>Cystobacterineae</taxon>
        <taxon>Anaeromyxobacteraceae</taxon>
        <taxon>Anaeromyxobacter</taxon>
    </lineage>
</organism>
<keyword evidence="5" id="KW-1185">Reference proteome</keyword>
<reference evidence="4" key="1">
    <citation type="submission" date="2009-01" db="EMBL/GenBank/DDBJ databases">
        <title>Complete sequence of Anaeromyxobacter dehalogenans 2CP-1.</title>
        <authorList>
            <consortium name="US DOE Joint Genome Institute"/>
            <person name="Lucas S."/>
            <person name="Copeland A."/>
            <person name="Lapidus A."/>
            <person name="Glavina del Rio T."/>
            <person name="Dalin E."/>
            <person name="Tice H."/>
            <person name="Bruce D."/>
            <person name="Goodwin L."/>
            <person name="Pitluck S."/>
            <person name="Saunders E."/>
            <person name="Brettin T."/>
            <person name="Detter J.C."/>
            <person name="Han C."/>
            <person name="Larimer F."/>
            <person name="Land M."/>
            <person name="Hauser L."/>
            <person name="Kyrpides N."/>
            <person name="Ovchinnikova G."/>
            <person name="Beliaev A.S."/>
            <person name="Richardson P."/>
        </authorList>
    </citation>
    <scope>NUCLEOTIDE SEQUENCE</scope>
    <source>
        <strain evidence="4">2CP-1</strain>
    </source>
</reference>
<dbReference type="InterPro" id="IPR011324">
    <property type="entry name" value="Cytotoxic_necrot_fac-like_cat"/>
</dbReference>
<gene>
    <name evidence="3" type="primary">cheD</name>
    <name evidence="4" type="ordered locus">A2cp1_2581</name>
</gene>
<dbReference type="HOGENOM" id="CLU_087854_2_0_7"/>
<accession>B8JCH8</accession>
<dbReference type="PANTHER" id="PTHR35147:SF1">
    <property type="entry name" value="CHEMORECEPTOR GLUTAMINE DEAMIDASE CHED-RELATED"/>
    <property type="match status" value="1"/>
</dbReference>
<evidence type="ECO:0000256" key="1">
    <source>
        <dbReference type="ARBA" id="ARBA00022500"/>
    </source>
</evidence>
<dbReference type="EMBL" id="CP001359">
    <property type="protein sequence ID" value="ACL65918.1"/>
    <property type="molecule type" value="Genomic_DNA"/>
</dbReference>
<keyword evidence="2 3" id="KW-0378">Hydrolase</keyword>
<dbReference type="GO" id="GO:0006935">
    <property type="term" value="P:chemotaxis"/>
    <property type="evidence" value="ECO:0007669"/>
    <property type="project" value="UniProtKB-UniRule"/>
</dbReference>
<evidence type="ECO:0000313" key="4">
    <source>
        <dbReference type="EMBL" id="ACL65918.1"/>
    </source>
</evidence>
<evidence type="ECO:0000313" key="5">
    <source>
        <dbReference type="Proteomes" id="UP000007089"/>
    </source>
</evidence>
<dbReference type="GO" id="GO:0050568">
    <property type="term" value="F:protein-glutamine glutaminase activity"/>
    <property type="evidence" value="ECO:0007669"/>
    <property type="project" value="UniProtKB-UniRule"/>
</dbReference>
<evidence type="ECO:0000256" key="2">
    <source>
        <dbReference type="ARBA" id="ARBA00022801"/>
    </source>
</evidence>
<dbReference type="EC" id="3.5.1.44" evidence="3"/>
<name>B8JCH8_ANAD2</name>